<dbReference type="GeneID" id="34307530"/>
<accession>F8GZ06</accession>
<evidence type="ECO:0000313" key="3">
    <source>
        <dbReference type="Proteomes" id="UP000006798"/>
    </source>
</evidence>
<keyword evidence="2" id="KW-0614">Plasmid</keyword>
<dbReference type="PANTHER" id="PTHR32114">
    <property type="entry name" value="ABC TRANSPORTER ABCH.3"/>
    <property type="match status" value="1"/>
</dbReference>
<dbReference type="PANTHER" id="PTHR32114:SF2">
    <property type="entry name" value="ABC TRANSPORTER ABCH.3"/>
    <property type="match status" value="1"/>
</dbReference>
<gene>
    <name evidence="2" type="primary">sbcC</name>
    <name evidence="2" type="ordered locus">CNE_BB2p03020</name>
</gene>
<feature type="coiled-coil region" evidence="1">
    <location>
        <begin position="261"/>
        <end position="295"/>
    </location>
</feature>
<dbReference type="HOGENOM" id="CLU_361586_0_0_4"/>
<proteinExistence type="predicted"/>
<sequence>MRPLKLTLAGFHGVRDGMRRDSVTLDLTTLPPGLIALVGPNGAGKTTLMDNLHPYPIMPSHASKMSADAFSYWDHLCGTRGEKDLEWEHAGKQYRSAFAFRNPGKSRKAEYYLFERGANGDWVPLQLPDGTLSDGKADTYNRCIEAVMGSPEAFFTSVFSAQNRRPIASYQASEIKKLLAELLGIDHLRDLSAKAGEVSKGLVRHLDALQRELVGLSAQRERAARLGREIDQTDAALAVARRDRDGQTADGAKLLQERATLAAKQSASAATEARLRELRQRETELGARRRQLEADQRALAARSATRRRELEQLIASRKLVLAEGPAILAAAEQRDVLQMAIGQKQGEFATQQQAVGRLEAQHTQHAALSTELQGLEARGKSAALFATSLKGQADVIETVPCRADPMHATCPLLAQARDAKGKLAEQVILVQDLRTSYQAKVQAMKPMAEAVALLPAQRAALAAMQSALARDQQELQRLTALAAKKPMLDVAQEGLAQAERDLAALTGEAAASTARHDRDLAEAASQLSLVQRELSGLATEDVTGLLAAMDVRLRQSREAVVALDARIEALIRQQTSLTTECERVETVLSSLPAVQGKADRLSDEIAQWKLLAKALGNDGVIALSIDDAGPALTRIVNDLLLACYGPRFTIAIQTQTTLANGDKREGFEIEVHDAESDSAKNFAVMSGGQKIWINECLTRGIALYRAQDSGQSFQTLFTDEADGPLDPERKRAFMRMKREVLRQGRYVREFFISHTPDLVDEADGAIDVASLAVAP</sequence>
<keyword evidence="1" id="KW-0175">Coiled coil</keyword>
<dbReference type="AlphaFoldDB" id="F8GZ06"/>
<evidence type="ECO:0000256" key="1">
    <source>
        <dbReference type="SAM" id="Coils"/>
    </source>
</evidence>
<dbReference type="RefSeq" id="WP_013954380.1">
    <property type="nucleotide sequence ID" value="NC_015724.1"/>
</dbReference>
<evidence type="ECO:0000313" key="2">
    <source>
        <dbReference type="EMBL" id="AEI83097.1"/>
    </source>
</evidence>
<protein>
    <submittedName>
        <fullName evidence="2">Nuclease subunit C</fullName>
    </submittedName>
</protein>
<feature type="coiled-coil region" evidence="1">
    <location>
        <begin position="461"/>
        <end position="515"/>
    </location>
</feature>
<dbReference type="InterPro" id="IPR027417">
    <property type="entry name" value="P-loop_NTPase"/>
</dbReference>
<dbReference type="Gene3D" id="3.40.50.300">
    <property type="entry name" value="P-loop containing nucleotide triphosphate hydrolases"/>
    <property type="match status" value="2"/>
</dbReference>
<dbReference type="SUPFAM" id="SSF52540">
    <property type="entry name" value="P-loop containing nucleoside triphosphate hydrolases"/>
    <property type="match status" value="1"/>
</dbReference>
<dbReference type="Proteomes" id="UP000006798">
    <property type="component" value="Plasmid pBB2"/>
</dbReference>
<geneLocation type="plasmid" evidence="2 3">
    <name>pBB2</name>
</geneLocation>
<name>F8GZ06_CUPNN</name>
<reference evidence="2 3" key="1">
    <citation type="journal article" date="2011" name="J. Bacteriol.">
        <title>Complete genome sequence of the type strain Cupriavidus necator N-1.</title>
        <authorList>
            <person name="Poehlein A."/>
            <person name="Kusian B."/>
            <person name="Friedrich B."/>
            <person name="Daniel R."/>
            <person name="Bowien B."/>
        </authorList>
    </citation>
    <scope>NUCLEOTIDE SEQUENCE [LARGE SCALE GENOMIC DNA]</scope>
    <source>
        <strain evidence="3">ATCC 43291 / DSM 13513 / CCUG 52238 / LMG 8453 / N-1</strain>
        <plasmid evidence="2 3">pBB2</plasmid>
    </source>
</reference>
<dbReference type="EMBL" id="CP002880">
    <property type="protein sequence ID" value="AEI83097.1"/>
    <property type="molecule type" value="Genomic_DNA"/>
</dbReference>
<dbReference type="KEGG" id="cnc:CNE_BB2p03020"/>
<organism evidence="2 3">
    <name type="scientific">Cupriavidus necator (strain ATCC 43291 / DSM 13513 / CCUG 52238 / LMG 8453 / N-1)</name>
    <name type="common">Ralstonia eutropha</name>
    <dbReference type="NCBI Taxonomy" id="1042878"/>
    <lineage>
        <taxon>Bacteria</taxon>
        <taxon>Pseudomonadati</taxon>
        <taxon>Pseudomonadota</taxon>
        <taxon>Betaproteobacteria</taxon>
        <taxon>Burkholderiales</taxon>
        <taxon>Burkholderiaceae</taxon>
        <taxon>Cupriavidus</taxon>
    </lineage>
</organism>